<dbReference type="Gene3D" id="1.10.510.10">
    <property type="entry name" value="Transferase(Phosphotransferase) domain 1"/>
    <property type="match status" value="1"/>
</dbReference>
<dbReference type="InterPro" id="IPR008271">
    <property type="entry name" value="Ser/Thr_kinase_AS"/>
</dbReference>
<evidence type="ECO:0000313" key="14">
    <source>
        <dbReference type="Proteomes" id="UP000001968"/>
    </source>
</evidence>
<dbReference type="PANTHER" id="PTHR43289">
    <property type="entry name" value="MITOGEN-ACTIVATED PROTEIN KINASE KINASE KINASE 20-RELATED"/>
    <property type="match status" value="1"/>
</dbReference>
<evidence type="ECO:0000256" key="6">
    <source>
        <dbReference type="ARBA" id="ARBA00022840"/>
    </source>
</evidence>
<dbReference type="CDD" id="cd14014">
    <property type="entry name" value="STKc_PknB_like"/>
    <property type="match status" value="1"/>
</dbReference>
<dbReference type="PROSITE" id="PS00107">
    <property type="entry name" value="PROTEIN_KINASE_ATP"/>
    <property type="match status" value="1"/>
</dbReference>
<feature type="domain" description="PASTA" evidence="12">
    <location>
        <begin position="334"/>
        <end position="400"/>
    </location>
</feature>
<evidence type="ECO:0000256" key="9">
    <source>
        <dbReference type="PROSITE-ProRule" id="PRU10141"/>
    </source>
</evidence>
<dbReference type="GO" id="GO:0004674">
    <property type="term" value="F:protein serine/threonine kinase activity"/>
    <property type="evidence" value="ECO:0007669"/>
    <property type="project" value="UniProtKB-KW"/>
</dbReference>
<keyword evidence="5 13" id="KW-0418">Kinase</keyword>
<evidence type="ECO:0000259" key="11">
    <source>
        <dbReference type="PROSITE" id="PS50011"/>
    </source>
</evidence>
<dbReference type="FunFam" id="3.30.200.20:FF:000035">
    <property type="entry name" value="Serine/threonine protein kinase Stk1"/>
    <property type="match status" value="1"/>
</dbReference>
<dbReference type="AlphaFoldDB" id="Q0AXM0"/>
<comment type="catalytic activity">
    <reaction evidence="7">
        <text>L-threonyl-[protein] + ATP = O-phospho-L-threonyl-[protein] + ADP + H(+)</text>
        <dbReference type="Rhea" id="RHEA:46608"/>
        <dbReference type="Rhea" id="RHEA-COMP:11060"/>
        <dbReference type="Rhea" id="RHEA-COMP:11605"/>
        <dbReference type="ChEBI" id="CHEBI:15378"/>
        <dbReference type="ChEBI" id="CHEBI:30013"/>
        <dbReference type="ChEBI" id="CHEBI:30616"/>
        <dbReference type="ChEBI" id="CHEBI:61977"/>
        <dbReference type="ChEBI" id="CHEBI:456216"/>
        <dbReference type="EC" id="2.7.11.1"/>
    </reaction>
</comment>
<accession>Q0AXM0</accession>
<dbReference type="CDD" id="cd06577">
    <property type="entry name" value="PASTA_pknB"/>
    <property type="match status" value="3"/>
</dbReference>
<feature type="domain" description="PASTA" evidence="12">
    <location>
        <begin position="401"/>
        <end position="468"/>
    </location>
</feature>
<dbReference type="FunFam" id="1.10.510.10:FF:000021">
    <property type="entry name" value="Serine/threonine protein kinase"/>
    <property type="match status" value="1"/>
</dbReference>
<evidence type="ECO:0000256" key="3">
    <source>
        <dbReference type="ARBA" id="ARBA00022679"/>
    </source>
</evidence>
<dbReference type="RefSeq" id="WP_011640637.1">
    <property type="nucleotide sequence ID" value="NC_008346.1"/>
</dbReference>
<dbReference type="Gene3D" id="3.30.10.20">
    <property type="match status" value="3"/>
</dbReference>
<dbReference type="eggNOG" id="COG0515">
    <property type="taxonomic scope" value="Bacteria"/>
</dbReference>
<evidence type="ECO:0000256" key="2">
    <source>
        <dbReference type="ARBA" id="ARBA00022527"/>
    </source>
</evidence>
<keyword evidence="10" id="KW-1133">Transmembrane helix</keyword>
<dbReference type="EMBL" id="CP000448">
    <property type="protein sequence ID" value="ABI68534.1"/>
    <property type="molecule type" value="Genomic_DNA"/>
</dbReference>
<sequence length="612" mass="67698">MKTTVLGDRYELMDKIGEGGMASVYRARCRTLDRIVAVKILKEELLNDKSFVEKFNTEALSAAQLSHPNIVNVFDVGQQDQLYYIVMEYVEGKSLKELLDTEAPLTVEMAVDIAIGICDGIHHAHSKGIIHRDIKPHNILITSDGIVKVADFGIAQAISQKTITFGGNIVGSVHYISPEQAKGEAVGPASDIYSLGCVLYEMLTARLPFDADSPITVALKHMYDEPASPRNINPKIPPALEGIIMKAMEKLPAERFTSAEAMRNALLDLEGNSLAGYKRSNRNGKTLILPPWKEQEMDGVLKKKKIRTPFLVGIIIAVLGLLGGFLSTMGGQLFPDEVAVPNIVGMDIKEAERELSKVNLSMSVIQEFNDEYDKNIIFFQNPGPEQKVKEGREIKVKMSKGSELQKTPSLRGLKLIDAEIKLRNEGLELGRTEKIYDDKYEADIVISQNPEAGSRIKKGSKVDLMVSKGKTPEKVAMPKLLGLSLKEASNKLQENKLLPGEVKYQPSSEYYSDQVCSQEIETGVLVDENSSIALTVSQGPGPLAKVKDIEFSLPLEQDYYKVLISIKDSQGKRQVYEELHRAGDTVYAAVRYYGSGELEILLNGKSYKTMKL</sequence>
<comment type="catalytic activity">
    <reaction evidence="8">
        <text>L-seryl-[protein] + ATP = O-phospho-L-seryl-[protein] + ADP + H(+)</text>
        <dbReference type="Rhea" id="RHEA:17989"/>
        <dbReference type="Rhea" id="RHEA-COMP:9863"/>
        <dbReference type="Rhea" id="RHEA-COMP:11604"/>
        <dbReference type="ChEBI" id="CHEBI:15378"/>
        <dbReference type="ChEBI" id="CHEBI:29999"/>
        <dbReference type="ChEBI" id="CHEBI:30616"/>
        <dbReference type="ChEBI" id="CHEBI:83421"/>
        <dbReference type="ChEBI" id="CHEBI:456216"/>
        <dbReference type="EC" id="2.7.11.1"/>
    </reaction>
</comment>
<dbReference type="STRING" id="335541.Swol_1225"/>
<dbReference type="OrthoDB" id="9788659at2"/>
<proteinExistence type="predicted"/>
<dbReference type="Pfam" id="PF03793">
    <property type="entry name" value="PASTA"/>
    <property type="match status" value="3"/>
</dbReference>
<name>Q0AXM0_SYNWW</name>
<dbReference type="SMART" id="SM00220">
    <property type="entry name" value="S_TKc"/>
    <property type="match status" value="1"/>
</dbReference>
<evidence type="ECO:0000256" key="4">
    <source>
        <dbReference type="ARBA" id="ARBA00022741"/>
    </source>
</evidence>
<keyword evidence="10" id="KW-0472">Membrane</keyword>
<evidence type="ECO:0000313" key="13">
    <source>
        <dbReference type="EMBL" id="ABI68534.1"/>
    </source>
</evidence>
<dbReference type="Proteomes" id="UP000001968">
    <property type="component" value="Chromosome"/>
</dbReference>
<feature type="binding site" evidence="9">
    <location>
        <position position="39"/>
    </location>
    <ligand>
        <name>ATP</name>
        <dbReference type="ChEBI" id="CHEBI:30616"/>
    </ligand>
</feature>
<keyword evidence="2 13" id="KW-0723">Serine/threonine-protein kinase</keyword>
<feature type="domain" description="PASTA" evidence="12">
    <location>
        <begin position="471"/>
        <end position="538"/>
    </location>
</feature>
<dbReference type="SMART" id="SM00740">
    <property type="entry name" value="PASTA"/>
    <property type="match status" value="3"/>
</dbReference>
<dbReference type="InterPro" id="IPR011009">
    <property type="entry name" value="Kinase-like_dom_sf"/>
</dbReference>
<dbReference type="InterPro" id="IPR005543">
    <property type="entry name" value="PASTA_dom"/>
</dbReference>
<dbReference type="InterPro" id="IPR000719">
    <property type="entry name" value="Prot_kinase_dom"/>
</dbReference>
<dbReference type="EC" id="2.7.11.1" evidence="1"/>
<feature type="transmembrane region" description="Helical" evidence="10">
    <location>
        <begin position="310"/>
        <end position="334"/>
    </location>
</feature>
<gene>
    <name evidence="13" type="ordered locus">Swol_1225</name>
</gene>
<dbReference type="InterPro" id="IPR017441">
    <property type="entry name" value="Protein_kinase_ATP_BS"/>
</dbReference>
<keyword evidence="3" id="KW-0808">Transferase</keyword>
<dbReference type="Pfam" id="PF00069">
    <property type="entry name" value="Pkinase"/>
    <property type="match status" value="1"/>
</dbReference>
<dbReference type="SUPFAM" id="SSF56112">
    <property type="entry name" value="Protein kinase-like (PK-like)"/>
    <property type="match status" value="1"/>
</dbReference>
<evidence type="ECO:0000256" key="1">
    <source>
        <dbReference type="ARBA" id="ARBA00012513"/>
    </source>
</evidence>
<evidence type="ECO:0000259" key="12">
    <source>
        <dbReference type="PROSITE" id="PS51178"/>
    </source>
</evidence>
<keyword evidence="4 9" id="KW-0547">Nucleotide-binding</keyword>
<dbReference type="Gene3D" id="3.30.200.20">
    <property type="entry name" value="Phosphorylase Kinase, domain 1"/>
    <property type="match status" value="1"/>
</dbReference>
<keyword evidence="6 9" id="KW-0067">ATP-binding</keyword>
<dbReference type="GO" id="GO:0005524">
    <property type="term" value="F:ATP binding"/>
    <property type="evidence" value="ECO:0007669"/>
    <property type="project" value="UniProtKB-UniRule"/>
</dbReference>
<reference evidence="14" key="1">
    <citation type="journal article" date="2010" name="Environ. Microbiol.">
        <title>The genome of Syntrophomonas wolfei: new insights into syntrophic metabolism and biohydrogen production.</title>
        <authorList>
            <person name="Sieber J.R."/>
            <person name="Sims D.R."/>
            <person name="Han C."/>
            <person name="Kim E."/>
            <person name="Lykidis A."/>
            <person name="Lapidus A.L."/>
            <person name="McDonnald E."/>
            <person name="Rohlin L."/>
            <person name="Culley D.E."/>
            <person name="Gunsalus R."/>
            <person name="McInerney M.J."/>
        </authorList>
    </citation>
    <scope>NUCLEOTIDE SEQUENCE [LARGE SCALE GENOMIC DNA]</scope>
    <source>
        <strain evidence="14">DSM 2245B / Goettingen</strain>
    </source>
</reference>
<dbReference type="PROSITE" id="PS00108">
    <property type="entry name" value="PROTEIN_KINASE_ST"/>
    <property type="match status" value="1"/>
</dbReference>
<dbReference type="eggNOG" id="COG2815">
    <property type="taxonomic scope" value="Bacteria"/>
</dbReference>
<keyword evidence="10" id="KW-0812">Transmembrane</keyword>
<feature type="domain" description="Protein kinase" evidence="11">
    <location>
        <begin position="10"/>
        <end position="267"/>
    </location>
</feature>
<organism evidence="13 14">
    <name type="scientific">Syntrophomonas wolfei subsp. wolfei (strain DSM 2245B / Goettingen)</name>
    <dbReference type="NCBI Taxonomy" id="335541"/>
    <lineage>
        <taxon>Bacteria</taxon>
        <taxon>Bacillati</taxon>
        <taxon>Bacillota</taxon>
        <taxon>Clostridia</taxon>
        <taxon>Eubacteriales</taxon>
        <taxon>Syntrophomonadaceae</taxon>
        <taxon>Syntrophomonas</taxon>
    </lineage>
</organism>
<evidence type="ECO:0000256" key="5">
    <source>
        <dbReference type="ARBA" id="ARBA00022777"/>
    </source>
</evidence>
<keyword evidence="14" id="KW-1185">Reference proteome</keyword>
<evidence type="ECO:0000256" key="8">
    <source>
        <dbReference type="ARBA" id="ARBA00048679"/>
    </source>
</evidence>
<protein>
    <recommendedName>
        <fullName evidence="1">non-specific serine/threonine protein kinase</fullName>
        <ecNumber evidence="1">2.7.11.1</ecNumber>
    </recommendedName>
</protein>
<dbReference type="PANTHER" id="PTHR43289:SF34">
    <property type="entry name" value="SERINE_THREONINE-PROTEIN KINASE YBDM-RELATED"/>
    <property type="match status" value="1"/>
</dbReference>
<evidence type="ECO:0000256" key="10">
    <source>
        <dbReference type="SAM" id="Phobius"/>
    </source>
</evidence>
<dbReference type="HOGENOM" id="CLU_000288_135_2_9"/>
<dbReference type="KEGG" id="swo:Swol_1225"/>
<evidence type="ECO:0000256" key="7">
    <source>
        <dbReference type="ARBA" id="ARBA00047899"/>
    </source>
</evidence>
<dbReference type="PROSITE" id="PS51178">
    <property type="entry name" value="PASTA"/>
    <property type="match status" value="3"/>
</dbReference>
<dbReference type="PROSITE" id="PS50011">
    <property type="entry name" value="PROTEIN_KINASE_DOM"/>
    <property type="match status" value="1"/>
</dbReference>